<dbReference type="PANTHER" id="PTHR46191">
    <property type="match status" value="1"/>
</dbReference>
<dbReference type="InterPro" id="IPR011949">
    <property type="entry name" value="HAD-SF_hydro_IA_REG-2-like"/>
</dbReference>
<comment type="caution">
    <text evidence="1">The sequence shown here is derived from an EMBL/GenBank/DDBJ whole genome shotgun (WGS) entry which is preliminary data.</text>
</comment>
<name>W4LU89_9BACT</name>
<organism evidence="1 2">
    <name type="scientific">Candidatus Entotheonella gemina</name>
    <dbReference type="NCBI Taxonomy" id="1429439"/>
    <lineage>
        <taxon>Bacteria</taxon>
        <taxon>Pseudomonadati</taxon>
        <taxon>Nitrospinota/Tectimicrobiota group</taxon>
        <taxon>Candidatus Tectimicrobiota</taxon>
        <taxon>Candidatus Entotheonellia</taxon>
        <taxon>Candidatus Entotheonellales</taxon>
        <taxon>Candidatus Entotheonellaceae</taxon>
        <taxon>Candidatus Entotheonella</taxon>
    </lineage>
</organism>
<dbReference type="InterPro" id="IPR036412">
    <property type="entry name" value="HAD-like_sf"/>
</dbReference>
<dbReference type="AlphaFoldDB" id="W4LU89"/>
<dbReference type="Gene3D" id="3.40.50.1000">
    <property type="entry name" value="HAD superfamily/HAD-like"/>
    <property type="match status" value="1"/>
</dbReference>
<dbReference type="Proteomes" id="UP000019140">
    <property type="component" value="Unassembled WGS sequence"/>
</dbReference>
<dbReference type="SUPFAM" id="SSF56784">
    <property type="entry name" value="HAD-like"/>
    <property type="match status" value="1"/>
</dbReference>
<dbReference type="InterPro" id="IPR051828">
    <property type="entry name" value="HAD-like_hydrolase_domain"/>
</dbReference>
<dbReference type="EMBL" id="AZHX01001600">
    <property type="protein sequence ID" value="ETX01624.1"/>
    <property type="molecule type" value="Genomic_DNA"/>
</dbReference>
<gene>
    <name evidence="1" type="ORF">ETSY2_36845</name>
</gene>
<sequence length="235" mass="26308">MRTYDAVFFDAANTLLYPFPSVGTQYAEVAARYGVTTTADAVQNAFRHAWGQVQAQSEQDPTRYGIGEPDGYRFWHALVHATFTQIALPEAFDPFFDELYERFAAHTAYRLYPETLAVLQQLRQDGYLVGVISNWDSRLTGILAGLGLMEQLHHVTISAVVGWEKPHRAVFDHAVRAVSVSPSRALHIGDSLREDVRGAAQAGLQPLWIQRQDAPESAYPVIRDLHGVLDWLDTP</sequence>
<dbReference type="InterPro" id="IPR023214">
    <property type="entry name" value="HAD_sf"/>
</dbReference>
<dbReference type="NCBIfam" id="TIGR01549">
    <property type="entry name" value="HAD-SF-IA-v1"/>
    <property type="match status" value="1"/>
</dbReference>
<dbReference type="SFLD" id="SFLDS00003">
    <property type="entry name" value="Haloacid_Dehalogenase"/>
    <property type="match status" value="1"/>
</dbReference>
<dbReference type="HOGENOM" id="CLU_045011_8_0_7"/>
<dbReference type="NCBIfam" id="TIGR02252">
    <property type="entry name" value="DREG-2"/>
    <property type="match status" value="1"/>
</dbReference>
<protein>
    <recommendedName>
        <fullName evidence="3">Haloacid dehalogenase</fullName>
    </recommendedName>
</protein>
<reference evidence="1 2" key="1">
    <citation type="journal article" date="2014" name="Nature">
        <title>An environmental bacterial taxon with a large and distinct metabolic repertoire.</title>
        <authorList>
            <person name="Wilson M.C."/>
            <person name="Mori T."/>
            <person name="Ruckert C."/>
            <person name="Uria A.R."/>
            <person name="Helf M.J."/>
            <person name="Takada K."/>
            <person name="Gernert C."/>
            <person name="Steffens U.A."/>
            <person name="Heycke N."/>
            <person name="Schmitt S."/>
            <person name="Rinke C."/>
            <person name="Helfrich E.J."/>
            <person name="Brachmann A.O."/>
            <person name="Gurgui C."/>
            <person name="Wakimoto T."/>
            <person name="Kracht M."/>
            <person name="Crusemann M."/>
            <person name="Hentschel U."/>
            <person name="Abe I."/>
            <person name="Matsunaga S."/>
            <person name="Kalinowski J."/>
            <person name="Takeyama H."/>
            <person name="Piel J."/>
        </authorList>
    </citation>
    <scope>NUCLEOTIDE SEQUENCE [LARGE SCALE GENOMIC DNA]</scope>
    <source>
        <strain evidence="2">TSY2</strain>
    </source>
</reference>
<dbReference type="Pfam" id="PF00702">
    <property type="entry name" value="Hydrolase"/>
    <property type="match status" value="1"/>
</dbReference>
<proteinExistence type="predicted"/>
<dbReference type="SFLD" id="SFLDG01129">
    <property type="entry name" value="C1.5:_HAD__Beta-PGM__Phosphata"/>
    <property type="match status" value="1"/>
</dbReference>
<dbReference type="InterPro" id="IPR044924">
    <property type="entry name" value="HAD-SF_hydro_IA_REG-2-like_cap"/>
</dbReference>
<evidence type="ECO:0008006" key="3">
    <source>
        <dbReference type="Google" id="ProtNLM"/>
    </source>
</evidence>
<accession>W4LU89</accession>
<evidence type="ECO:0000313" key="2">
    <source>
        <dbReference type="Proteomes" id="UP000019140"/>
    </source>
</evidence>
<dbReference type="Gene3D" id="1.10.150.720">
    <property type="entry name" value="Haloacid dehalogenase-like hydrolase"/>
    <property type="match status" value="1"/>
</dbReference>
<dbReference type="PANTHER" id="PTHR46191:SF2">
    <property type="entry name" value="HALOACID DEHALOGENASE-LIKE HYDROLASE DOMAIN-CONTAINING PROTEIN 3"/>
    <property type="match status" value="1"/>
</dbReference>
<dbReference type="InterPro" id="IPR006439">
    <property type="entry name" value="HAD-SF_hydro_IA"/>
</dbReference>
<evidence type="ECO:0000313" key="1">
    <source>
        <dbReference type="EMBL" id="ETX01624.1"/>
    </source>
</evidence>
<keyword evidence="2" id="KW-1185">Reference proteome</keyword>